<reference evidence="1" key="1">
    <citation type="journal article" date="2019" name="bioRxiv">
        <title>The Genome of the Zebra Mussel, Dreissena polymorpha: A Resource for Invasive Species Research.</title>
        <authorList>
            <person name="McCartney M.A."/>
            <person name="Auch B."/>
            <person name="Kono T."/>
            <person name="Mallez S."/>
            <person name="Zhang Y."/>
            <person name="Obille A."/>
            <person name="Becker A."/>
            <person name="Abrahante J.E."/>
            <person name="Garbe J."/>
            <person name="Badalamenti J.P."/>
            <person name="Herman A."/>
            <person name="Mangelson H."/>
            <person name="Liachko I."/>
            <person name="Sullivan S."/>
            <person name="Sone E.D."/>
            <person name="Koren S."/>
            <person name="Silverstein K.A.T."/>
            <person name="Beckman K.B."/>
            <person name="Gohl D.M."/>
        </authorList>
    </citation>
    <scope>NUCLEOTIDE SEQUENCE</scope>
    <source>
        <strain evidence="1">Duluth1</strain>
        <tissue evidence="1">Whole animal</tissue>
    </source>
</reference>
<proteinExistence type="predicted"/>
<keyword evidence="2" id="KW-1185">Reference proteome</keyword>
<accession>A0A9D4JT23</accession>
<dbReference type="EMBL" id="JAIWYP010000005">
    <property type="protein sequence ID" value="KAH3823595.1"/>
    <property type="molecule type" value="Genomic_DNA"/>
</dbReference>
<name>A0A9D4JT23_DREPO</name>
<dbReference type="AlphaFoldDB" id="A0A9D4JT23"/>
<protein>
    <submittedName>
        <fullName evidence="1">Uncharacterized protein</fullName>
    </submittedName>
</protein>
<sequence>MLNSTGEKIGIEYLYKQTGERMEDFVKAIETLETVPDEADDESIILEEAEDSFQDADQIDDLTISTVGLKESSDAVLDISSLPLPQVPVHPLPSSFTKPAVEATPLPIPTPEEYEAEWRKETGDSQTTEVILRYA</sequence>
<evidence type="ECO:0000313" key="1">
    <source>
        <dbReference type="EMBL" id="KAH3823595.1"/>
    </source>
</evidence>
<gene>
    <name evidence="1" type="ORF">DPMN_125404</name>
</gene>
<reference evidence="1" key="2">
    <citation type="submission" date="2020-11" db="EMBL/GenBank/DDBJ databases">
        <authorList>
            <person name="McCartney M.A."/>
            <person name="Auch B."/>
            <person name="Kono T."/>
            <person name="Mallez S."/>
            <person name="Becker A."/>
            <person name="Gohl D.M."/>
            <person name="Silverstein K.A.T."/>
            <person name="Koren S."/>
            <person name="Bechman K.B."/>
            <person name="Herman A."/>
            <person name="Abrahante J.E."/>
            <person name="Garbe J."/>
        </authorList>
    </citation>
    <scope>NUCLEOTIDE SEQUENCE</scope>
    <source>
        <strain evidence="1">Duluth1</strain>
        <tissue evidence="1">Whole animal</tissue>
    </source>
</reference>
<dbReference type="Proteomes" id="UP000828390">
    <property type="component" value="Unassembled WGS sequence"/>
</dbReference>
<evidence type="ECO:0000313" key="2">
    <source>
        <dbReference type="Proteomes" id="UP000828390"/>
    </source>
</evidence>
<comment type="caution">
    <text evidence="1">The sequence shown here is derived from an EMBL/GenBank/DDBJ whole genome shotgun (WGS) entry which is preliminary data.</text>
</comment>
<organism evidence="1 2">
    <name type="scientific">Dreissena polymorpha</name>
    <name type="common">Zebra mussel</name>
    <name type="synonym">Mytilus polymorpha</name>
    <dbReference type="NCBI Taxonomy" id="45954"/>
    <lineage>
        <taxon>Eukaryota</taxon>
        <taxon>Metazoa</taxon>
        <taxon>Spiralia</taxon>
        <taxon>Lophotrochozoa</taxon>
        <taxon>Mollusca</taxon>
        <taxon>Bivalvia</taxon>
        <taxon>Autobranchia</taxon>
        <taxon>Heteroconchia</taxon>
        <taxon>Euheterodonta</taxon>
        <taxon>Imparidentia</taxon>
        <taxon>Neoheterodontei</taxon>
        <taxon>Myida</taxon>
        <taxon>Dreissenoidea</taxon>
        <taxon>Dreissenidae</taxon>
        <taxon>Dreissena</taxon>
    </lineage>
</organism>